<dbReference type="EMBL" id="CP133612">
    <property type="protein sequence ID" value="WMV13102.1"/>
    <property type="molecule type" value="Genomic_DNA"/>
</dbReference>
<accession>A0AAF0T9R5</accession>
<proteinExistence type="predicted"/>
<keyword evidence="2" id="KW-1185">Reference proteome</keyword>
<dbReference type="AlphaFoldDB" id="A0AAF0T9R5"/>
<dbReference type="Proteomes" id="UP001234989">
    <property type="component" value="Chromosome 1"/>
</dbReference>
<gene>
    <name evidence="1" type="ORF">MTR67_006487</name>
</gene>
<organism evidence="1 2">
    <name type="scientific">Solanum verrucosum</name>
    <dbReference type="NCBI Taxonomy" id="315347"/>
    <lineage>
        <taxon>Eukaryota</taxon>
        <taxon>Viridiplantae</taxon>
        <taxon>Streptophyta</taxon>
        <taxon>Embryophyta</taxon>
        <taxon>Tracheophyta</taxon>
        <taxon>Spermatophyta</taxon>
        <taxon>Magnoliopsida</taxon>
        <taxon>eudicotyledons</taxon>
        <taxon>Gunneridae</taxon>
        <taxon>Pentapetalae</taxon>
        <taxon>asterids</taxon>
        <taxon>lamiids</taxon>
        <taxon>Solanales</taxon>
        <taxon>Solanaceae</taxon>
        <taxon>Solanoideae</taxon>
        <taxon>Solaneae</taxon>
        <taxon>Solanum</taxon>
    </lineage>
</organism>
<name>A0AAF0T9R5_SOLVR</name>
<sequence length="121" mass="13589">MDGGMRLHSYIAQVDLERKHVIHERTEPRHRYPGSASCTSLIQLSTPETVVSLLAFRRTRLFRVSSFYFVRMLRVILLSQVSAELRKPGQGFAWGQQWSPSAGPAQGVGSGRDNLTLCLCN</sequence>
<evidence type="ECO:0000313" key="1">
    <source>
        <dbReference type="EMBL" id="WMV13102.1"/>
    </source>
</evidence>
<protein>
    <submittedName>
        <fullName evidence="1">Uncharacterized protein</fullName>
    </submittedName>
</protein>
<reference evidence="1" key="1">
    <citation type="submission" date="2023-08" db="EMBL/GenBank/DDBJ databases">
        <title>A de novo genome assembly of Solanum verrucosum Schlechtendal, a Mexican diploid species geographically isolated from the other diploid A-genome species in potato relatives.</title>
        <authorList>
            <person name="Hosaka K."/>
        </authorList>
    </citation>
    <scope>NUCLEOTIDE SEQUENCE</scope>
    <source>
        <tissue evidence="1">Young leaves</tissue>
    </source>
</reference>
<evidence type="ECO:0000313" key="2">
    <source>
        <dbReference type="Proteomes" id="UP001234989"/>
    </source>
</evidence>